<feature type="region of interest" description="Disordered" evidence="1">
    <location>
        <begin position="232"/>
        <end position="340"/>
    </location>
</feature>
<dbReference type="EMBL" id="CP093343">
    <property type="protein sequence ID" value="WOG83907.1"/>
    <property type="molecule type" value="Genomic_DNA"/>
</dbReference>
<feature type="compositionally biased region" description="Polar residues" evidence="1">
    <location>
        <begin position="101"/>
        <end position="119"/>
    </location>
</feature>
<organism evidence="3 4">
    <name type="scientific">Daucus carota subsp. sativus</name>
    <name type="common">Carrot</name>
    <dbReference type="NCBI Taxonomy" id="79200"/>
    <lineage>
        <taxon>Eukaryota</taxon>
        <taxon>Viridiplantae</taxon>
        <taxon>Streptophyta</taxon>
        <taxon>Embryophyta</taxon>
        <taxon>Tracheophyta</taxon>
        <taxon>Spermatophyta</taxon>
        <taxon>Magnoliopsida</taxon>
        <taxon>eudicotyledons</taxon>
        <taxon>Gunneridae</taxon>
        <taxon>Pentapetalae</taxon>
        <taxon>asterids</taxon>
        <taxon>campanulids</taxon>
        <taxon>Apiales</taxon>
        <taxon>Apiaceae</taxon>
        <taxon>Apioideae</taxon>
        <taxon>Scandiceae</taxon>
        <taxon>Daucinae</taxon>
        <taxon>Daucus</taxon>
        <taxon>Daucus sect. Daucus</taxon>
    </lineage>
</organism>
<protein>
    <recommendedName>
        <fullName evidence="2">Meiosis-specific protein ASY3-like coiled-coil domain-containing protein</fullName>
    </recommendedName>
</protein>
<name>A0AAF0W6H4_DAUCS</name>
<dbReference type="Pfam" id="PF20435">
    <property type="entry name" value="ASY3-like"/>
    <property type="match status" value="2"/>
</dbReference>
<dbReference type="PANTHER" id="PTHR36027:SF1">
    <property type="entry name" value="MEIOSIS-SPECIFIC PROTEIN ASY3"/>
    <property type="match status" value="1"/>
</dbReference>
<dbReference type="PANTHER" id="PTHR36027">
    <property type="entry name" value="MEIOSIS-SPECIFIC PROTEIN ASY3"/>
    <property type="match status" value="1"/>
</dbReference>
<evidence type="ECO:0000313" key="3">
    <source>
        <dbReference type="EMBL" id="WOG83907.1"/>
    </source>
</evidence>
<dbReference type="AlphaFoldDB" id="A0AAF0W6H4"/>
<feature type="compositionally biased region" description="Basic residues" evidence="1">
    <location>
        <begin position="267"/>
        <end position="290"/>
    </location>
</feature>
<evidence type="ECO:0000313" key="4">
    <source>
        <dbReference type="Proteomes" id="UP000077755"/>
    </source>
</evidence>
<feature type="region of interest" description="Disordered" evidence="1">
    <location>
        <begin position="101"/>
        <end position="123"/>
    </location>
</feature>
<feature type="compositionally biased region" description="Basic and acidic residues" evidence="1">
    <location>
        <begin position="496"/>
        <end position="513"/>
    </location>
</feature>
<evidence type="ECO:0000259" key="2">
    <source>
        <dbReference type="Pfam" id="PF20435"/>
    </source>
</evidence>
<gene>
    <name evidence="3" type="ORF">DCAR_0103085</name>
</gene>
<feature type="domain" description="Meiosis-specific protein ASY3-like coiled-coil" evidence="2">
    <location>
        <begin position="17"/>
        <end position="364"/>
    </location>
</feature>
<feature type="compositionally biased region" description="Low complexity" evidence="1">
    <location>
        <begin position="541"/>
        <end position="552"/>
    </location>
</feature>
<dbReference type="GO" id="GO:0051321">
    <property type="term" value="P:meiotic cell cycle"/>
    <property type="evidence" value="ECO:0007669"/>
    <property type="project" value="InterPro"/>
</dbReference>
<feature type="compositionally biased region" description="Polar residues" evidence="1">
    <location>
        <begin position="249"/>
        <end position="266"/>
    </location>
</feature>
<dbReference type="InterPro" id="IPR037731">
    <property type="entry name" value="ASY3-like"/>
</dbReference>
<reference evidence="3" key="2">
    <citation type="submission" date="2022-03" db="EMBL/GenBank/DDBJ databases">
        <title>Draft title - Genomic analysis of global carrot germplasm unveils the trajectory of domestication and the origin of high carotenoid orange carrot.</title>
        <authorList>
            <person name="Iorizzo M."/>
            <person name="Ellison S."/>
            <person name="Senalik D."/>
            <person name="Macko-Podgorni A."/>
            <person name="Grzebelus D."/>
            <person name="Bostan H."/>
            <person name="Rolling W."/>
            <person name="Curaba J."/>
            <person name="Simon P."/>
        </authorList>
    </citation>
    <scope>NUCLEOTIDE SEQUENCE</scope>
    <source>
        <tissue evidence="3">Leaf</tissue>
    </source>
</reference>
<feature type="domain" description="Meiosis-specific protein ASY3-like coiled-coil" evidence="2">
    <location>
        <begin position="428"/>
        <end position="778"/>
    </location>
</feature>
<keyword evidence="4" id="KW-1185">Reference proteome</keyword>
<dbReference type="InterPro" id="IPR046845">
    <property type="entry name" value="ASY3-like_CC"/>
</dbReference>
<feature type="region of interest" description="Disordered" evidence="1">
    <location>
        <begin position="496"/>
        <end position="565"/>
    </location>
</feature>
<evidence type="ECO:0000256" key="1">
    <source>
        <dbReference type="SAM" id="MobiDB-lite"/>
    </source>
</evidence>
<proteinExistence type="predicted"/>
<accession>A0AAF0W6H4</accession>
<dbReference type="Proteomes" id="UP000077755">
    <property type="component" value="Chromosome 1"/>
</dbReference>
<reference evidence="3" key="1">
    <citation type="journal article" date="2016" name="Nat. Genet.">
        <title>A high-quality carrot genome assembly provides new insights into carotenoid accumulation and asterid genome evolution.</title>
        <authorList>
            <person name="Iorizzo M."/>
            <person name="Ellison S."/>
            <person name="Senalik D."/>
            <person name="Zeng P."/>
            <person name="Satapoomin P."/>
            <person name="Huang J."/>
            <person name="Bowman M."/>
            <person name="Iovene M."/>
            <person name="Sanseverino W."/>
            <person name="Cavagnaro P."/>
            <person name="Yildiz M."/>
            <person name="Macko-Podgorni A."/>
            <person name="Moranska E."/>
            <person name="Grzebelus E."/>
            <person name="Grzebelus D."/>
            <person name="Ashrafi H."/>
            <person name="Zheng Z."/>
            <person name="Cheng S."/>
            <person name="Spooner D."/>
            <person name="Van Deynze A."/>
            <person name="Simon P."/>
        </authorList>
    </citation>
    <scope>NUCLEOTIDE SEQUENCE</scope>
    <source>
        <tissue evidence="3">Leaf</tissue>
    </source>
</reference>
<sequence length="781" mass="86592">MKNNKSNLIFILLQGKMSQCRSFGSNYHPSSQPKKISIGIVVDQSMKAKFSKVQQDDAAAAFPVTRNLGSSKVDATEDMHNYEKVKNPTKEKQTDVAVQETSPWASTRSFQQNLPSSQGVCDAHQAPSTLFNQSQRSNNGPQTDDGLQKKVSIGIRAIKGQGDGSSNRVEEVPLTTAQEIKVPGKEVAQEKAENTENKANDTLRMKIWEVLGTVSTPAKTFSRSPTLKTCTDNLEPELNSNKKKCSNVKPRQNSDTIESDSDSLNHTIKRPVTRSLTRKRPTKVQQRKAKITPSSSYKHRKPEKSIFSFEEGRSGRISPAMVGGSSVSKSEKKKSSRVEPRKLQFSKLDNADEICQVTDSSKTKFHVEGSPGFKNGAGGFFGFLKANRDTCQYPIKNRDDTLGINSETVFPKNMDEEDVVDPTVKTIIEPQFDFNTPLLGTNPPTETYICGSPPKSNNEKQEDVYSPVKGVKGVLNMEHIRSFKGFFASTLNSDKKNKETETLDEVVHEESPVEKSLPNLQVNNTVSSPSTSSSEEDGSESSDSSSTEGPSEAEPPEIVTAREPEILFRQTKRCRISEAADAITYSPSTTPPQASGKFHGLPSELNEDNGLARAVSLFAMVLERVKSKMNSAASKRSAEILTSVAMEMQLQLQNAESQIQKDVGKLIGIGKTKRRRLETTFTEQQGKLKDIYARFKNEVNVHLQDCKSTLEGLELQQTEFKDIIEEQNASHGKLLLQAEEAIYTRLNDAEQKVKTIQKSARQKMLQLKYVIAECLKEDAIY</sequence>